<dbReference type="InterPro" id="IPR027421">
    <property type="entry name" value="DNA_pol_lamdba_lyase_dom_sf"/>
</dbReference>
<evidence type="ECO:0000259" key="15">
    <source>
        <dbReference type="SMART" id="SM00891"/>
    </source>
</evidence>
<dbReference type="PANTHER" id="PTHR13451">
    <property type="entry name" value="CLASS II CROSSOVER JUNCTION ENDONUCLEASE MUS81"/>
    <property type="match status" value="1"/>
</dbReference>
<name>A0AAE1A0C0_9GAST</name>
<keyword evidence="9 13" id="KW-0460">Magnesium</keyword>
<dbReference type="Pfam" id="PF14716">
    <property type="entry name" value="HHH_8"/>
    <property type="match status" value="1"/>
</dbReference>
<dbReference type="InterPro" id="IPR010996">
    <property type="entry name" value="HHH_MUS81"/>
</dbReference>
<dbReference type="PANTHER" id="PTHR13451:SF0">
    <property type="entry name" value="CROSSOVER JUNCTION ENDONUCLEASE MUS81"/>
    <property type="match status" value="1"/>
</dbReference>
<evidence type="ECO:0000313" key="17">
    <source>
        <dbReference type="Proteomes" id="UP001283361"/>
    </source>
</evidence>
<comment type="similarity">
    <text evidence="3 13">Belongs to the XPF family.</text>
</comment>
<evidence type="ECO:0000256" key="9">
    <source>
        <dbReference type="ARBA" id="ARBA00022842"/>
    </source>
</evidence>
<dbReference type="GO" id="GO:0008821">
    <property type="term" value="F:crossover junction DNA endonuclease activity"/>
    <property type="evidence" value="ECO:0007669"/>
    <property type="project" value="UniProtKB-UniRule"/>
</dbReference>
<evidence type="ECO:0000256" key="6">
    <source>
        <dbReference type="ARBA" id="ARBA00022759"/>
    </source>
</evidence>
<dbReference type="GO" id="GO:0005634">
    <property type="term" value="C:nucleus"/>
    <property type="evidence" value="ECO:0007669"/>
    <property type="project" value="UniProtKB-SubCell"/>
</dbReference>
<evidence type="ECO:0000256" key="11">
    <source>
        <dbReference type="ARBA" id="ARBA00023204"/>
    </source>
</evidence>
<evidence type="ECO:0000256" key="7">
    <source>
        <dbReference type="ARBA" id="ARBA00022763"/>
    </source>
</evidence>
<dbReference type="Pfam" id="PF02732">
    <property type="entry name" value="ERCC4"/>
    <property type="match status" value="1"/>
</dbReference>
<dbReference type="EC" id="3.1.22.-" evidence="13"/>
<gene>
    <name evidence="16" type="ORF">RRG08_034292</name>
</gene>
<dbReference type="Proteomes" id="UP001283361">
    <property type="component" value="Unassembled WGS sequence"/>
</dbReference>
<dbReference type="SUPFAM" id="SSF52980">
    <property type="entry name" value="Restriction endonuclease-like"/>
    <property type="match status" value="1"/>
</dbReference>
<sequence length="640" mass="71065">MAANVPGPSTSLKGKRKKKMPANPNPLFTQWLQEWKDEANEKGWKSSHTYGKALKTLKLFHLPLESGKDCKRLPNFGDKICKMLDEKLAQYIKNEPRENHASTSNGQKLMVQTTASSSMPLLPNCPSTASSHFAFSLQKRKGPNSVSSTGSSSSRTAAHTVSYASEVKTALKASLETSLFQDTLQIKISTVACNRSVSQQQHDDYEFSVEDTDLDAAIKASLEPNSALASSPTKTLDIAALPKSHSTPVPETNIGIRPLPSLSPSIGDISGSDDSEDDEEMKRAKAESLLSYSQELRTSQSDPSEENKCEVVNQSPKITNKQLDQLKSIDNNESVLVISDDDDNDDKCVNTSLKKESTADSPSELEQFFATCTPDFTLQPGTFDIILCLDDREVNSSKSSCKPLLPDLIKSGVQCDIRRLHIGDLLWIARERLGPQIDRVQGRELVLNYIIERKRMDDLVSSLTDGRMKEQKFRLKHCGLSETIILIEEYGSVQNFSLSEERIKQSIVNSQIIDGFKVKRCANGRDAVSYLAIMTRFLQQNLCNKTLHAVPVEKMKLLKGHQNIHSREQYLAPFTAFNEAAVKHKDLKVTELFAKQLIQVPGVSAERAKAITNVYPTLSLNLGIAISRMLHMLYTQESLS</sequence>
<evidence type="ECO:0000256" key="3">
    <source>
        <dbReference type="ARBA" id="ARBA00010015"/>
    </source>
</evidence>
<evidence type="ECO:0000256" key="5">
    <source>
        <dbReference type="ARBA" id="ARBA00022723"/>
    </source>
</evidence>
<evidence type="ECO:0000256" key="1">
    <source>
        <dbReference type="ARBA" id="ARBA00001946"/>
    </source>
</evidence>
<dbReference type="GO" id="GO:0031297">
    <property type="term" value="P:replication fork processing"/>
    <property type="evidence" value="ECO:0007669"/>
    <property type="project" value="UniProtKB-ARBA"/>
</dbReference>
<dbReference type="GO" id="GO:0000727">
    <property type="term" value="P:double-strand break repair via break-induced replication"/>
    <property type="evidence" value="ECO:0007669"/>
    <property type="project" value="UniProtKB-UniRule"/>
</dbReference>
<evidence type="ECO:0000256" key="4">
    <source>
        <dbReference type="ARBA" id="ARBA00022722"/>
    </source>
</evidence>
<comment type="caution">
    <text evidence="16">The sequence shown here is derived from an EMBL/GenBank/DDBJ whole genome shotgun (WGS) entry which is preliminary data.</text>
</comment>
<accession>A0AAE1A0C0</accession>
<dbReference type="GO" id="GO:0031573">
    <property type="term" value="P:mitotic intra-S DNA damage checkpoint signaling"/>
    <property type="evidence" value="ECO:0007669"/>
    <property type="project" value="TreeGrafter"/>
</dbReference>
<keyword evidence="10 13" id="KW-0233">DNA recombination</keyword>
<dbReference type="InterPro" id="IPR011335">
    <property type="entry name" value="Restrct_endonuc-II-like"/>
</dbReference>
<keyword evidence="4 13" id="KW-0540">Nuclease</keyword>
<dbReference type="GO" id="GO:0048257">
    <property type="term" value="F:3'-flap endonuclease activity"/>
    <property type="evidence" value="ECO:0007669"/>
    <property type="project" value="TreeGrafter"/>
</dbReference>
<dbReference type="GO" id="GO:0003677">
    <property type="term" value="F:DNA binding"/>
    <property type="evidence" value="ECO:0007669"/>
    <property type="project" value="UniProtKB-UniRule"/>
</dbReference>
<feature type="compositionally biased region" description="Low complexity" evidence="14">
    <location>
        <begin position="259"/>
        <end position="270"/>
    </location>
</feature>
<comment type="subcellular location">
    <subcellularLocation>
        <location evidence="2 13">Nucleus</location>
    </subcellularLocation>
</comment>
<dbReference type="FunFam" id="1.10.150.110:FF:000001">
    <property type="entry name" value="Putative Crossover junction endonuclease MUS81"/>
    <property type="match status" value="1"/>
</dbReference>
<dbReference type="GO" id="GO:0046872">
    <property type="term" value="F:metal ion binding"/>
    <property type="evidence" value="ECO:0007669"/>
    <property type="project" value="UniProtKB-UniRule"/>
</dbReference>
<keyword evidence="7 13" id="KW-0227">DNA damage</keyword>
<protein>
    <recommendedName>
        <fullName evidence="13">Crossover junction endonuclease MUS81</fullName>
        <ecNumber evidence="13">3.1.22.-</ecNumber>
    </recommendedName>
</protein>
<dbReference type="InterPro" id="IPR047416">
    <property type="entry name" value="XPF_nuclease_Mus81"/>
</dbReference>
<evidence type="ECO:0000256" key="10">
    <source>
        <dbReference type="ARBA" id="ARBA00023172"/>
    </source>
</evidence>
<dbReference type="CDD" id="cd20074">
    <property type="entry name" value="XPF_nuclease_Mus81"/>
    <property type="match status" value="1"/>
</dbReference>
<keyword evidence="12 13" id="KW-0539">Nucleus</keyword>
<dbReference type="InterPro" id="IPR006166">
    <property type="entry name" value="ERCC4_domain"/>
</dbReference>
<keyword evidence="8 13" id="KW-0378">Hydrolase</keyword>
<dbReference type="Gene3D" id="1.10.150.110">
    <property type="entry name" value="DNA polymerase beta, N-terminal domain-like"/>
    <property type="match status" value="1"/>
</dbReference>
<dbReference type="InterPro" id="IPR033309">
    <property type="entry name" value="Mus81"/>
</dbReference>
<comment type="cofactor">
    <cofactor evidence="1 13">
        <name>Mg(2+)</name>
        <dbReference type="ChEBI" id="CHEBI:18420"/>
    </cofactor>
</comment>
<proteinExistence type="inferred from homology"/>
<comment type="function">
    <text evidence="13">Interacts with EME1 to form a DNA structure-specific endonuclease with substrate preference for branched DNA structures with a 5'-end at the branch nick. Typical substrates include 3'-flap structures, D-loops, replication forks and nicked Holliday junctions. May be required in mitosis for the processing of stalled or collapsed replication fork intermediates. May be required in meiosis for the repair of meiosis-specific double strand breaks subsequent to single-end invasion (SEI).</text>
</comment>
<feature type="region of interest" description="Disordered" evidence="14">
    <location>
        <begin position="1"/>
        <end position="25"/>
    </location>
</feature>
<keyword evidence="17" id="KW-1185">Reference proteome</keyword>
<dbReference type="Gene3D" id="1.10.150.670">
    <property type="entry name" value="Crossover junction endonuclease EME1, DNA-binding domain"/>
    <property type="match status" value="1"/>
</dbReference>
<feature type="region of interest" description="Disordered" evidence="14">
    <location>
        <begin position="242"/>
        <end position="316"/>
    </location>
</feature>
<dbReference type="FunFam" id="3.40.50.10130:FF:000003">
    <property type="entry name" value="Crossover junction endonuclease MUS81"/>
    <property type="match status" value="1"/>
</dbReference>
<dbReference type="GO" id="GO:0000712">
    <property type="term" value="P:resolution of meiotic recombination intermediates"/>
    <property type="evidence" value="ECO:0007669"/>
    <property type="project" value="TreeGrafter"/>
</dbReference>
<organism evidence="16 17">
    <name type="scientific">Elysia crispata</name>
    <name type="common">lettuce slug</name>
    <dbReference type="NCBI Taxonomy" id="231223"/>
    <lineage>
        <taxon>Eukaryota</taxon>
        <taxon>Metazoa</taxon>
        <taxon>Spiralia</taxon>
        <taxon>Lophotrochozoa</taxon>
        <taxon>Mollusca</taxon>
        <taxon>Gastropoda</taxon>
        <taxon>Heterobranchia</taxon>
        <taxon>Euthyneura</taxon>
        <taxon>Panpulmonata</taxon>
        <taxon>Sacoglossa</taxon>
        <taxon>Placobranchoidea</taxon>
        <taxon>Plakobranchidae</taxon>
        <taxon>Elysia</taxon>
    </lineage>
</organism>
<dbReference type="SUPFAM" id="SSF47802">
    <property type="entry name" value="DNA polymerase beta, N-terminal domain-like"/>
    <property type="match status" value="1"/>
</dbReference>
<evidence type="ECO:0000256" key="2">
    <source>
        <dbReference type="ARBA" id="ARBA00004123"/>
    </source>
</evidence>
<evidence type="ECO:0000256" key="14">
    <source>
        <dbReference type="SAM" id="MobiDB-lite"/>
    </source>
</evidence>
<feature type="domain" description="ERCC4" evidence="15">
    <location>
        <begin position="386"/>
        <end position="491"/>
    </location>
</feature>
<keyword evidence="11 13" id="KW-0234">DNA repair</keyword>
<dbReference type="EMBL" id="JAWDGP010002890">
    <property type="protein sequence ID" value="KAK3779034.1"/>
    <property type="molecule type" value="Genomic_DNA"/>
</dbReference>
<keyword evidence="6 13" id="KW-0255">Endonuclease</keyword>
<evidence type="ECO:0000256" key="8">
    <source>
        <dbReference type="ARBA" id="ARBA00022801"/>
    </source>
</evidence>
<comment type="subunit">
    <text evidence="13">Interacts with EME1.</text>
</comment>
<dbReference type="AlphaFoldDB" id="A0AAE1A0C0"/>
<feature type="compositionally biased region" description="Polar residues" evidence="14">
    <location>
        <begin position="290"/>
        <end position="302"/>
    </location>
</feature>
<dbReference type="SMART" id="SM00891">
    <property type="entry name" value="ERCC4"/>
    <property type="match status" value="1"/>
</dbReference>
<keyword evidence="5 13" id="KW-0479">Metal-binding</keyword>
<evidence type="ECO:0000256" key="13">
    <source>
        <dbReference type="RuleBase" id="RU369042"/>
    </source>
</evidence>
<evidence type="ECO:0000256" key="12">
    <source>
        <dbReference type="ARBA" id="ARBA00023242"/>
    </source>
</evidence>
<dbReference type="GO" id="GO:0006308">
    <property type="term" value="P:DNA catabolic process"/>
    <property type="evidence" value="ECO:0007669"/>
    <property type="project" value="UniProtKB-UniRule"/>
</dbReference>
<reference evidence="16" key="1">
    <citation type="journal article" date="2023" name="G3 (Bethesda)">
        <title>A reference genome for the long-term kleptoplast-retaining sea slug Elysia crispata morphotype clarki.</title>
        <authorList>
            <person name="Eastman K.E."/>
            <person name="Pendleton A.L."/>
            <person name="Shaikh M.A."/>
            <person name="Suttiyut T."/>
            <person name="Ogas R."/>
            <person name="Tomko P."/>
            <person name="Gavelis G."/>
            <person name="Widhalm J.R."/>
            <person name="Wisecaver J.H."/>
        </authorList>
    </citation>
    <scope>NUCLEOTIDE SEQUENCE</scope>
    <source>
        <strain evidence="16">ECLA1</strain>
    </source>
</reference>
<evidence type="ECO:0000313" key="16">
    <source>
        <dbReference type="EMBL" id="KAK3779034.1"/>
    </source>
</evidence>
<dbReference type="Gene3D" id="3.40.50.10130">
    <property type="match status" value="1"/>
</dbReference>
<dbReference type="GO" id="GO:0048476">
    <property type="term" value="C:Holliday junction resolvase complex"/>
    <property type="evidence" value="ECO:0007669"/>
    <property type="project" value="UniProtKB-UniRule"/>
</dbReference>
<dbReference type="InterPro" id="IPR042530">
    <property type="entry name" value="EME1/EME2_C"/>
</dbReference>